<reference evidence="1 2" key="1">
    <citation type="submission" date="2021-06" db="EMBL/GenBank/DDBJ databases">
        <title>Caerostris extrusa draft genome.</title>
        <authorList>
            <person name="Kono N."/>
            <person name="Arakawa K."/>
        </authorList>
    </citation>
    <scope>NUCLEOTIDE SEQUENCE [LARGE SCALE GENOMIC DNA]</scope>
</reference>
<dbReference type="AlphaFoldDB" id="A0AAV4U0N6"/>
<comment type="caution">
    <text evidence="1">The sequence shown here is derived from an EMBL/GenBank/DDBJ whole genome shotgun (WGS) entry which is preliminary data.</text>
</comment>
<gene>
    <name evidence="1" type="ORF">CEXT_479271</name>
</gene>
<evidence type="ECO:0000313" key="1">
    <source>
        <dbReference type="EMBL" id="GIY51297.1"/>
    </source>
</evidence>
<name>A0AAV4U0N6_CAEEX</name>
<organism evidence="1 2">
    <name type="scientific">Caerostris extrusa</name>
    <name type="common">Bark spider</name>
    <name type="synonym">Caerostris bankana</name>
    <dbReference type="NCBI Taxonomy" id="172846"/>
    <lineage>
        <taxon>Eukaryota</taxon>
        <taxon>Metazoa</taxon>
        <taxon>Ecdysozoa</taxon>
        <taxon>Arthropoda</taxon>
        <taxon>Chelicerata</taxon>
        <taxon>Arachnida</taxon>
        <taxon>Araneae</taxon>
        <taxon>Araneomorphae</taxon>
        <taxon>Entelegynae</taxon>
        <taxon>Araneoidea</taxon>
        <taxon>Araneidae</taxon>
        <taxon>Caerostris</taxon>
    </lineage>
</organism>
<keyword evidence="2" id="KW-1185">Reference proteome</keyword>
<dbReference type="Proteomes" id="UP001054945">
    <property type="component" value="Unassembled WGS sequence"/>
</dbReference>
<accession>A0AAV4U0N6</accession>
<proteinExistence type="predicted"/>
<protein>
    <submittedName>
        <fullName evidence="1">Uncharacterized protein</fullName>
    </submittedName>
</protein>
<evidence type="ECO:0000313" key="2">
    <source>
        <dbReference type="Proteomes" id="UP001054945"/>
    </source>
</evidence>
<dbReference type="EMBL" id="BPLR01012091">
    <property type="protein sequence ID" value="GIY51297.1"/>
    <property type="molecule type" value="Genomic_DNA"/>
</dbReference>
<sequence length="82" mass="8903">MGSAIYTLVSSSLGPAALHDVKRHAAHLFLAISQSSIRIVGNPRSDNRQLQAYDPDTSPFCPPLSLAGHEMNGASLWRFNKI</sequence>